<dbReference type="CDD" id="cd00685">
    <property type="entry name" value="Trans_IPPS_HT"/>
    <property type="match status" value="1"/>
</dbReference>
<comment type="similarity">
    <text evidence="2 6">Belongs to the FPP/GGPP synthase family.</text>
</comment>
<protein>
    <submittedName>
        <fullName evidence="7">Polyprenyl synthetase</fullName>
    </submittedName>
</protein>
<keyword evidence="3 6" id="KW-0808">Transferase</keyword>
<keyword evidence="4" id="KW-0479">Metal-binding</keyword>
<dbReference type="Pfam" id="PF00348">
    <property type="entry name" value="polyprenyl_synt"/>
    <property type="match status" value="1"/>
</dbReference>
<name>A0A2I1I6A3_9ACTO</name>
<evidence type="ECO:0000256" key="6">
    <source>
        <dbReference type="RuleBase" id="RU004466"/>
    </source>
</evidence>
<accession>A0A2I1I6A3</accession>
<evidence type="ECO:0000256" key="4">
    <source>
        <dbReference type="ARBA" id="ARBA00022723"/>
    </source>
</evidence>
<reference evidence="7 8" key="1">
    <citation type="submission" date="2017-12" db="EMBL/GenBank/DDBJ databases">
        <title>Phylogenetic diversity of female urinary microbiome.</title>
        <authorList>
            <person name="Thomas-White K."/>
            <person name="Wolfe A.J."/>
        </authorList>
    </citation>
    <scope>NUCLEOTIDE SEQUENCE [LARGE SCALE GENOMIC DNA]</scope>
    <source>
        <strain evidence="7 8">UMB0250</strain>
    </source>
</reference>
<dbReference type="PANTHER" id="PTHR12001">
    <property type="entry name" value="GERANYLGERANYL PYROPHOSPHATE SYNTHASE"/>
    <property type="match status" value="1"/>
</dbReference>
<dbReference type="RefSeq" id="WP_101627876.1">
    <property type="nucleotide sequence ID" value="NZ_PKKJ01000002.1"/>
</dbReference>
<gene>
    <name evidence="7" type="ORF">CYJ25_03830</name>
</gene>
<dbReference type="GO" id="GO:0008299">
    <property type="term" value="P:isoprenoid biosynthetic process"/>
    <property type="evidence" value="ECO:0007669"/>
    <property type="project" value="InterPro"/>
</dbReference>
<proteinExistence type="inferred from homology"/>
<evidence type="ECO:0000256" key="2">
    <source>
        <dbReference type="ARBA" id="ARBA00006706"/>
    </source>
</evidence>
<dbReference type="GO" id="GO:0046872">
    <property type="term" value="F:metal ion binding"/>
    <property type="evidence" value="ECO:0007669"/>
    <property type="project" value="UniProtKB-KW"/>
</dbReference>
<dbReference type="GO" id="GO:0004659">
    <property type="term" value="F:prenyltransferase activity"/>
    <property type="evidence" value="ECO:0007669"/>
    <property type="project" value="InterPro"/>
</dbReference>
<dbReference type="InterPro" id="IPR000092">
    <property type="entry name" value="Polyprenyl_synt"/>
</dbReference>
<dbReference type="Proteomes" id="UP000234545">
    <property type="component" value="Unassembled WGS sequence"/>
</dbReference>
<comment type="cofactor">
    <cofactor evidence="1">
        <name>Mg(2+)</name>
        <dbReference type="ChEBI" id="CHEBI:18420"/>
    </cofactor>
</comment>
<dbReference type="PANTHER" id="PTHR12001:SF85">
    <property type="entry name" value="SHORT CHAIN ISOPRENYL DIPHOSPHATE SYNTHASE"/>
    <property type="match status" value="1"/>
</dbReference>
<evidence type="ECO:0000256" key="1">
    <source>
        <dbReference type="ARBA" id="ARBA00001946"/>
    </source>
</evidence>
<dbReference type="SFLD" id="SFLDS00005">
    <property type="entry name" value="Isoprenoid_Synthase_Type_I"/>
    <property type="match status" value="1"/>
</dbReference>
<dbReference type="EMBL" id="PKKJ01000002">
    <property type="protein sequence ID" value="PKY66665.1"/>
    <property type="molecule type" value="Genomic_DNA"/>
</dbReference>
<organism evidence="7 8">
    <name type="scientific">Schaalia turicensis</name>
    <dbReference type="NCBI Taxonomy" id="131111"/>
    <lineage>
        <taxon>Bacteria</taxon>
        <taxon>Bacillati</taxon>
        <taxon>Actinomycetota</taxon>
        <taxon>Actinomycetes</taxon>
        <taxon>Actinomycetales</taxon>
        <taxon>Actinomycetaceae</taxon>
        <taxon>Schaalia</taxon>
    </lineage>
</organism>
<sequence length="366" mass="39547">MEILAARFAELRPIIDNATHDHLIAVMDEIGTSRVSDEFTQTCVASIQSGKRFRGLLTYFGASLALQRPLDDPDLDLSALAAGLELYQASALAHDDLIDHADTRRGAPTPHVRLAGIHRDRGWEGSATAFGAAGAVLVGDLLFSAAQAAVNSQCSALDPERAFLLMQRFTTMHAEVGLGQYLDIRAENLPLDVEDDVAISVEDVMEVVLHKSAHYSIVHPAILGAIAGGGSPELIQALDSILTPWGIAFQLRDDDLGIFGDPATTGKPAGDDLREGKRTVLLSLAWSHATVDERRTLLSVLGDEDASDEVIAQCATIIEERGRRAHESLIDSLVKEGHRGFDAYPFTEDQRRDLTELAEIVTARTA</sequence>
<dbReference type="SUPFAM" id="SSF48576">
    <property type="entry name" value="Terpenoid synthases"/>
    <property type="match status" value="1"/>
</dbReference>
<dbReference type="Gene3D" id="1.10.600.10">
    <property type="entry name" value="Farnesyl Diphosphate Synthase"/>
    <property type="match status" value="1"/>
</dbReference>
<dbReference type="AlphaFoldDB" id="A0A2I1I6A3"/>
<evidence type="ECO:0000256" key="5">
    <source>
        <dbReference type="ARBA" id="ARBA00022842"/>
    </source>
</evidence>
<dbReference type="OrthoDB" id="4497239at2"/>
<evidence type="ECO:0000313" key="7">
    <source>
        <dbReference type="EMBL" id="PKY66665.1"/>
    </source>
</evidence>
<evidence type="ECO:0000256" key="3">
    <source>
        <dbReference type="ARBA" id="ARBA00022679"/>
    </source>
</evidence>
<dbReference type="InterPro" id="IPR008949">
    <property type="entry name" value="Isoprenoid_synthase_dom_sf"/>
</dbReference>
<keyword evidence="5" id="KW-0460">Magnesium</keyword>
<evidence type="ECO:0000313" key="8">
    <source>
        <dbReference type="Proteomes" id="UP000234545"/>
    </source>
</evidence>
<comment type="caution">
    <text evidence="7">The sequence shown here is derived from an EMBL/GenBank/DDBJ whole genome shotgun (WGS) entry which is preliminary data.</text>
</comment>